<reference evidence="1 2" key="1">
    <citation type="journal article" date="2017" name="Curr. Biol.">
        <title>Genome architecture and evolution of a unichromosomal asexual nematode.</title>
        <authorList>
            <person name="Fradin H."/>
            <person name="Zegar C."/>
            <person name="Gutwein M."/>
            <person name="Lucas J."/>
            <person name="Kovtun M."/>
            <person name="Corcoran D."/>
            <person name="Baugh L.R."/>
            <person name="Kiontke K."/>
            <person name="Gunsalus K."/>
            <person name="Fitch D.H."/>
            <person name="Piano F."/>
        </authorList>
    </citation>
    <scope>NUCLEOTIDE SEQUENCE [LARGE SCALE GENOMIC DNA]</scope>
    <source>
        <strain evidence="1">PF1309</strain>
    </source>
</reference>
<sequence length="172" mass="19405">MAGMAGRQTEDRGNAECRMLKAHLTTSQPGHKLLQLATLRALPMFTFPDKNSTKFPTWSFFRMGISEQKVAATIATARHKVYHCGNGIDYFALSNKSALLPNISISNLPSSPLVSSKFPCYVSPYRQLCTGEGKWPITIIRIARQVLKLSEKLLKERKESLPRKEIRRNAQR</sequence>
<keyword evidence="2" id="KW-1185">Reference proteome</keyword>
<dbReference type="Proteomes" id="UP000218231">
    <property type="component" value="Unassembled WGS sequence"/>
</dbReference>
<name>A0A2A2J881_9BILA</name>
<accession>A0A2A2J881</accession>
<protein>
    <submittedName>
        <fullName evidence="1">Uncharacterized protein</fullName>
    </submittedName>
</protein>
<dbReference type="AlphaFoldDB" id="A0A2A2J881"/>
<dbReference type="EMBL" id="LIAE01010618">
    <property type="protein sequence ID" value="PAV57821.1"/>
    <property type="molecule type" value="Genomic_DNA"/>
</dbReference>
<comment type="caution">
    <text evidence="1">The sequence shown here is derived from an EMBL/GenBank/DDBJ whole genome shotgun (WGS) entry which is preliminary data.</text>
</comment>
<evidence type="ECO:0000313" key="1">
    <source>
        <dbReference type="EMBL" id="PAV57821.1"/>
    </source>
</evidence>
<evidence type="ECO:0000313" key="2">
    <source>
        <dbReference type="Proteomes" id="UP000218231"/>
    </source>
</evidence>
<gene>
    <name evidence="1" type="ORF">WR25_08808</name>
</gene>
<proteinExistence type="predicted"/>
<organism evidence="1 2">
    <name type="scientific">Diploscapter pachys</name>
    <dbReference type="NCBI Taxonomy" id="2018661"/>
    <lineage>
        <taxon>Eukaryota</taxon>
        <taxon>Metazoa</taxon>
        <taxon>Ecdysozoa</taxon>
        <taxon>Nematoda</taxon>
        <taxon>Chromadorea</taxon>
        <taxon>Rhabditida</taxon>
        <taxon>Rhabditina</taxon>
        <taxon>Rhabditomorpha</taxon>
        <taxon>Rhabditoidea</taxon>
        <taxon>Rhabditidae</taxon>
        <taxon>Diploscapter</taxon>
    </lineage>
</organism>